<keyword evidence="9" id="KW-1185">Reference proteome</keyword>
<feature type="transmembrane region" description="Helical" evidence="6">
    <location>
        <begin position="122"/>
        <end position="147"/>
    </location>
</feature>
<dbReference type="EMBL" id="MU001685">
    <property type="protein sequence ID" value="KAF2455981.1"/>
    <property type="molecule type" value="Genomic_DNA"/>
</dbReference>
<dbReference type="Gene3D" id="1.20.1250.20">
    <property type="entry name" value="MFS general substrate transporter like domains"/>
    <property type="match status" value="1"/>
</dbReference>
<evidence type="ECO:0000313" key="9">
    <source>
        <dbReference type="Proteomes" id="UP000799766"/>
    </source>
</evidence>
<dbReference type="SUPFAM" id="SSF103473">
    <property type="entry name" value="MFS general substrate transporter"/>
    <property type="match status" value="1"/>
</dbReference>
<evidence type="ECO:0000256" key="6">
    <source>
        <dbReference type="SAM" id="Phobius"/>
    </source>
</evidence>
<feature type="transmembrane region" description="Helical" evidence="6">
    <location>
        <begin position="159"/>
        <end position="179"/>
    </location>
</feature>
<organism evidence="8 9">
    <name type="scientific">Lineolata rhizophorae</name>
    <dbReference type="NCBI Taxonomy" id="578093"/>
    <lineage>
        <taxon>Eukaryota</taxon>
        <taxon>Fungi</taxon>
        <taxon>Dikarya</taxon>
        <taxon>Ascomycota</taxon>
        <taxon>Pezizomycotina</taxon>
        <taxon>Dothideomycetes</taxon>
        <taxon>Dothideomycetes incertae sedis</taxon>
        <taxon>Lineolatales</taxon>
        <taxon>Lineolataceae</taxon>
        <taxon>Lineolata</taxon>
    </lineage>
</organism>
<gene>
    <name evidence="8" type="ORF">BDY21DRAFT_289001</name>
</gene>
<name>A0A6A6NW86_9PEZI</name>
<comment type="subcellular location">
    <subcellularLocation>
        <location evidence="1">Membrane</location>
        <topology evidence="1">Multi-pass membrane protein</topology>
    </subcellularLocation>
</comment>
<dbReference type="GO" id="GO:0016020">
    <property type="term" value="C:membrane"/>
    <property type="evidence" value="ECO:0007669"/>
    <property type="project" value="UniProtKB-SubCell"/>
</dbReference>
<sequence>MPAAAAAAGEEEAEAEKALDRRTVRRLDAVLLPFLALLFLFNSLDKSNVGNAETAHFTRDVGLEPSDLNTAVACFYAFFVSLQPVGAALGRKYGMSIWVPSVMTLWGICTMLHIWVRARWQLILLRIAIGSLEAGFYPTTVSYLSLWYTRGEFARRLSVFYGQIAVAGAFGGLLSWAIFSRFEGEGDERPGDADDSDGAGWKPWQILFLVEGAMTMAIALAGFWWLPRSARSAWFLRPDERS</sequence>
<protein>
    <submittedName>
        <fullName evidence="8">Major facilitator superfamily domain-containing protein</fullName>
    </submittedName>
</protein>
<accession>A0A6A6NW86</accession>
<evidence type="ECO:0000256" key="1">
    <source>
        <dbReference type="ARBA" id="ARBA00004141"/>
    </source>
</evidence>
<evidence type="ECO:0000259" key="7">
    <source>
        <dbReference type="PROSITE" id="PS50850"/>
    </source>
</evidence>
<evidence type="ECO:0000313" key="8">
    <source>
        <dbReference type="EMBL" id="KAF2455981.1"/>
    </source>
</evidence>
<dbReference type="AlphaFoldDB" id="A0A6A6NW86"/>
<dbReference type="OrthoDB" id="2985014at2759"/>
<dbReference type="PANTHER" id="PTHR43791">
    <property type="entry name" value="PERMEASE-RELATED"/>
    <property type="match status" value="1"/>
</dbReference>
<feature type="domain" description="Major facilitator superfamily (MFS) profile" evidence="7">
    <location>
        <begin position="31"/>
        <end position="242"/>
    </location>
</feature>
<feature type="transmembrane region" description="Helical" evidence="6">
    <location>
        <begin position="204"/>
        <end position="226"/>
    </location>
</feature>
<keyword evidence="2" id="KW-0813">Transport</keyword>
<feature type="transmembrane region" description="Helical" evidence="6">
    <location>
        <begin position="27"/>
        <end position="44"/>
    </location>
</feature>
<evidence type="ECO:0000256" key="5">
    <source>
        <dbReference type="ARBA" id="ARBA00023136"/>
    </source>
</evidence>
<keyword evidence="4 6" id="KW-1133">Transmembrane helix</keyword>
<dbReference type="InterPro" id="IPR020846">
    <property type="entry name" value="MFS_dom"/>
</dbReference>
<proteinExistence type="predicted"/>
<dbReference type="Pfam" id="PF07690">
    <property type="entry name" value="MFS_1"/>
    <property type="match status" value="1"/>
</dbReference>
<feature type="non-terminal residue" evidence="8">
    <location>
        <position position="242"/>
    </location>
</feature>
<dbReference type="Proteomes" id="UP000799766">
    <property type="component" value="Unassembled WGS sequence"/>
</dbReference>
<feature type="transmembrane region" description="Helical" evidence="6">
    <location>
        <begin position="70"/>
        <end position="90"/>
    </location>
</feature>
<evidence type="ECO:0000256" key="4">
    <source>
        <dbReference type="ARBA" id="ARBA00022989"/>
    </source>
</evidence>
<keyword evidence="3 6" id="KW-0812">Transmembrane</keyword>
<dbReference type="GO" id="GO:0022857">
    <property type="term" value="F:transmembrane transporter activity"/>
    <property type="evidence" value="ECO:0007669"/>
    <property type="project" value="InterPro"/>
</dbReference>
<keyword evidence="5 6" id="KW-0472">Membrane</keyword>
<dbReference type="InterPro" id="IPR011701">
    <property type="entry name" value="MFS"/>
</dbReference>
<dbReference type="PANTHER" id="PTHR43791:SF21">
    <property type="entry name" value="MAJOR FACILITATOR SUPERFAMILY (MFS) PROFILE DOMAIN-CONTAINING PROTEIN"/>
    <property type="match status" value="1"/>
</dbReference>
<feature type="transmembrane region" description="Helical" evidence="6">
    <location>
        <begin position="97"/>
        <end position="116"/>
    </location>
</feature>
<reference evidence="8" key="1">
    <citation type="journal article" date="2020" name="Stud. Mycol.">
        <title>101 Dothideomycetes genomes: a test case for predicting lifestyles and emergence of pathogens.</title>
        <authorList>
            <person name="Haridas S."/>
            <person name="Albert R."/>
            <person name="Binder M."/>
            <person name="Bloem J."/>
            <person name="Labutti K."/>
            <person name="Salamov A."/>
            <person name="Andreopoulos B."/>
            <person name="Baker S."/>
            <person name="Barry K."/>
            <person name="Bills G."/>
            <person name="Bluhm B."/>
            <person name="Cannon C."/>
            <person name="Castanera R."/>
            <person name="Culley D."/>
            <person name="Daum C."/>
            <person name="Ezra D."/>
            <person name="Gonzalez J."/>
            <person name="Henrissat B."/>
            <person name="Kuo A."/>
            <person name="Liang C."/>
            <person name="Lipzen A."/>
            <person name="Lutzoni F."/>
            <person name="Magnuson J."/>
            <person name="Mondo S."/>
            <person name="Nolan M."/>
            <person name="Ohm R."/>
            <person name="Pangilinan J."/>
            <person name="Park H.-J."/>
            <person name="Ramirez L."/>
            <person name="Alfaro M."/>
            <person name="Sun H."/>
            <person name="Tritt A."/>
            <person name="Yoshinaga Y."/>
            <person name="Zwiers L.-H."/>
            <person name="Turgeon B."/>
            <person name="Goodwin S."/>
            <person name="Spatafora J."/>
            <person name="Crous P."/>
            <person name="Grigoriev I."/>
        </authorList>
    </citation>
    <scope>NUCLEOTIDE SEQUENCE</scope>
    <source>
        <strain evidence="8">ATCC 16933</strain>
    </source>
</reference>
<evidence type="ECO:0000256" key="3">
    <source>
        <dbReference type="ARBA" id="ARBA00022692"/>
    </source>
</evidence>
<dbReference type="PROSITE" id="PS50850">
    <property type="entry name" value="MFS"/>
    <property type="match status" value="1"/>
</dbReference>
<dbReference type="InterPro" id="IPR036259">
    <property type="entry name" value="MFS_trans_sf"/>
</dbReference>
<evidence type="ECO:0000256" key="2">
    <source>
        <dbReference type="ARBA" id="ARBA00022448"/>
    </source>
</evidence>